<reference evidence="1" key="1">
    <citation type="submission" date="2016-07" db="EMBL/GenBank/DDBJ databases">
        <title>Comparative genomics of the Campylobacter concisus group.</title>
        <authorList>
            <person name="Miller W.G."/>
            <person name="Yee E."/>
            <person name="Chapman M.H."/>
            <person name="Huynh S."/>
            <person name="Bono J.L."/>
            <person name="On S.L.W."/>
            <person name="StLeger J."/>
            <person name="Foster G."/>
            <person name="Parker C.T."/>
        </authorList>
    </citation>
    <scope>NUCLEOTIDE SEQUENCE</scope>
    <source>
        <strain evidence="1">525.92</strain>
    </source>
</reference>
<dbReference type="SUPFAM" id="SSF47240">
    <property type="entry name" value="Ferritin-like"/>
    <property type="match status" value="1"/>
</dbReference>
<evidence type="ECO:0000313" key="2">
    <source>
        <dbReference type="Proteomes" id="UP000006380"/>
    </source>
</evidence>
<dbReference type="STRING" id="360105.CCV52592_1089"/>
<dbReference type="PIRSF" id="PIRSF012318">
    <property type="entry name" value="UCP012318"/>
    <property type="match status" value="1"/>
</dbReference>
<dbReference type="KEGG" id="ccv:CCV52592_1089"/>
<dbReference type="HOGENOM" id="CLU_035354_0_0_7"/>
<evidence type="ECO:0000313" key="1">
    <source>
        <dbReference type="EMBL" id="EAU00145.1"/>
    </source>
</evidence>
<accession>A7GYG2</accession>
<dbReference type="InterPro" id="IPR007402">
    <property type="entry name" value="DUF455"/>
</dbReference>
<sequence length="271" mass="31410">MSFFDEIWDILNEGDAKAKFLKFEKFYKDFKALDEQNFKRQTPALPLTTPSYAKFCDVVSMKELNKKPKPKDKTLNFIHSIAHIEFSAIDIALDACYRFDGLPREFYADWLEVAEDEIRHFLMIEGFLQKQGGRYGEFSVHDGLFVALQKSEDSLVKRMALLPRYMEANGLDANAHIIQKLTVQGGSDELVGILNVILNEEISHVKKGDKWFKFACKRENIDPNEYIRIIQELYPNSFKSSRTLNEKDRLQAGFSKSELELIKSFQKEGEK</sequence>
<dbReference type="Proteomes" id="UP000006380">
    <property type="component" value="Chromosome"/>
</dbReference>
<dbReference type="InterPro" id="IPR009078">
    <property type="entry name" value="Ferritin-like_SF"/>
</dbReference>
<name>A7GYG2_CAMC5</name>
<proteinExistence type="predicted"/>
<protein>
    <recommendedName>
        <fullName evidence="3">DUF455 domain-containing protein</fullName>
    </recommendedName>
</protein>
<dbReference type="EMBL" id="CP000767">
    <property type="protein sequence ID" value="EAU00145.1"/>
    <property type="molecule type" value="Genomic_DNA"/>
</dbReference>
<evidence type="ECO:0008006" key="3">
    <source>
        <dbReference type="Google" id="ProtNLM"/>
    </source>
</evidence>
<dbReference type="Pfam" id="PF04305">
    <property type="entry name" value="DUF455"/>
    <property type="match status" value="1"/>
</dbReference>
<dbReference type="InterPro" id="IPR011197">
    <property type="entry name" value="UCP012318"/>
</dbReference>
<dbReference type="RefSeq" id="WP_009650407.1">
    <property type="nucleotide sequence ID" value="NC_009715.2"/>
</dbReference>
<keyword evidence="2" id="KW-1185">Reference proteome</keyword>
<dbReference type="PANTHER" id="PTHR42782:SF4">
    <property type="entry name" value="DUF455 DOMAIN-CONTAINING PROTEIN"/>
    <property type="match status" value="1"/>
</dbReference>
<dbReference type="AlphaFoldDB" id="A7GYG2"/>
<dbReference type="CDD" id="cd00657">
    <property type="entry name" value="Ferritin_like"/>
    <property type="match status" value="1"/>
</dbReference>
<dbReference type="PANTHER" id="PTHR42782">
    <property type="entry name" value="SI:CH73-314G15.3"/>
    <property type="match status" value="1"/>
</dbReference>
<dbReference type="OrthoDB" id="9778629at2"/>
<gene>
    <name evidence="1" type="ORF">CCV52592_1089</name>
</gene>
<organism evidence="1 2">
    <name type="scientific">Campylobacter curvus (strain 525.92)</name>
    <dbReference type="NCBI Taxonomy" id="360105"/>
    <lineage>
        <taxon>Bacteria</taxon>
        <taxon>Pseudomonadati</taxon>
        <taxon>Campylobacterota</taxon>
        <taxon>Epsilonproteobacteria</taxon>
        <taxon>Campylobacterales</taxon>
        <taxon>Campylobacteraceae</taxon>
        <taxon>Campylobacter</taxon>
    </lineage>
</organism>